<dbReference type="EMBL" id="RAPE01000001">
    <property type="protein sequence ID" value="RKF16742.1"/>
    <property type="molecule type" value="Genomic_DNA"/>
</dbReference>
<dbReference type="Proteomes" id="UP000281128">
    <property type="component" value="Unassembled WGS sequence"/>
</dbReference>
<dbReference type="InterPro" id="IPR033195">
    <property type="entry name" value="AmidinoTrfase"/>
</dbReference>
<dbReference type="RefSeq" id="WP_121164043.1">
    <property type="nucleotide sequence ID" value="NZ_RAPE01000001.1"/>
</dbReference>
<name>A0A3A8BBG6_9RHOB</name>
<gene>
    <name evidence="3" type="ORF">D6850_04175</name>
</gene>
<dbReference type="SUPFAM" id="SSF55909">
    <property type="entry name" value="Pentein"/>
    <property type="match status" value="1"/>
</dbReference>
<dbReference type="PANTHER" id="PTHR10488">
    <property type="entry name" value="GLYCINE AMIDINOTRANSFERASE, MITOCHONDRIAL"/>
    <property type="match status" value="1"/>
</dbReference>
<evidence type="ECO:0000313" key="3">
    <source>
        <dbReference type="EMBL" id="RKF16742.1"/>
    </source>
</evidence>
<dbReference type="OrthoDB" id="258252at2"/>
<evidence type="ECO:0000256" key="2">
    <source>
        <dbReference type="ARBA" id="ARBA00022679"/>
    </source>
</evidence>
<protein>
    <recommendedName>
        <fullName evidence="5">Amidinotransferase</fullName>
    </recommendedName>
</protein>
<keyword evidence="4" id="KW-1185">Reference proteome</keyword>
<reference evidence="3 4" key="1">
    <citation type="submission" date="2018-09" db="EMBL/GenBank/DDBJ databases">
        <title>Roseovarius spongiae sp. nov., isolated from a marine sponge.</title>
        <authorList>
            <person name="Zhuang L."/>
            <person name="Luo L."/>
        </authorList>
    </citation>
    <scope>NUCLEOTIDE SEQUENCE [LARGE SCALE GENOMIC DNA]</scope>
    <source>
        <strain evidence="3 4">HN-E21</strain>
    </source>
</reference>
<evidence type="ECO:0000313" key="4">
    <source>
        <dbReference type="Proteomes" id="UP000281128"/>
    </source>
</evidence>
<dbReference type="AlphaFoldDB" id="A0A3A8BBG6"/>
<organism evidence="3 4">
    <name type="scientific">Roseovarius spongiae</name>
    <dbReference type="NCBI Taxonomy" id="2320272"/>
    <lineage>
        <taxon>Bacteria</taxon>
        <taxon>Pseudomonadati</taxon>
        <taxon>Pseudomonadota</taxon>
        <taxon>Alphaproteobacteria</taxon>
        <taxon>Rhodobacterales</taxon>
        <taxon>Roseobacteraceae</taxon>
        <taxon>Roseovarius</taxon>
    </lineage>
</organism>
<keyword evidence="2" id="KW-0808">Transferase</keyword>
<sequence>MPDTSRTPPAVQSQEAIHVSSEWGALKECVYGSPDRWVMPAFYGDSKQRAYGEFGEFWIRNEGRDVAEVDPERFEGFRSQIQGAIDFLRDSGVTVQVAQELAPEDMKFPRGENHGVVTGWMRDPFVTIGNNVIELAPRSLFHRRQRFAIRPILAETMDRGARYFAQPDSGAVESRDEPGWGYLEGGDVFVLGQQILVGHSGGCSNPEGGRWLQHMLGPDYKVDMAPIDPMFPHLDCVLCTPREGVTVICAEAFPQGLPDYIADWDHIVVDKFHAKRHMACNNLVLDDHTIIVPEAEALDMVAAELKKRKFEVIRLPYNYPSDFGGSFRCAHQPLIRV</sequence>
<evidence type="ECO:0000256" key="1">
    <source>
        <dbReference type="ARBA" id="ARBA00006943"/>
    </source>
</evidence>
<accession>A0A3A8BBG6</accession>
<comment type="caution">
    <text evidence="3">The sequence shown here is derived from an EMBL/GenBank/DDBJ whole genome shotgun (WGS) entry which is preliminary data.</text>
</comment>
<evidence type="ECO:0008006" key="5">
    <source>
        <dbReference type="Google" id="ProtNLM"/>
    </source>
</evidence>
<comment type="similarity">
    <text evidence="1">Belongs to the amidinotransferase family.</text>
</comment>
<dbReference type="Gene3D" id="3.75.10.10">
    <property type="entry name" value="L-arginine/glycine Amidinotransferase, Chain A"/>
    <property type="match status" value="1"/>
</dbReference>
<proteinExistence type="inferred from homology"/>
<dbReference type="GO" id="GO:0015067">
    <property type="term" value="F:amidinotransferase activity"/>
    <property type="evidence" value="ECO:0007669"/>
    <property type="project" value="InterPro"/>
</dbReference>
<dbReference type="PANTHER" id="PTHR10488:SF1">
    <property type="entry name" value="GLYCINE AMIDINOTRANSFERASE, MITOCHONDRIAL"/>
    <property type="match status" value="1"/>
</dbReference>